<dbReference type="GO" id="GO:0006508">
    <property type="term" value="P:proteolysis"/>
    <property type="evidence" value="ECO:0007669"/>
    <property type="project" value="InterPro"/>
</dbReference>
<evidence type="ECO:0000256" key="1">
    <source>
        <dbReference type="ARBA" id="ARBA00022737"/>
    </source>
</evidence>
<name>A0A433JFZ8_9PROT</name>
<dbReference type="SMART" id="SM00698">
    <property type="entry name" value="MORN"/>
    <property type="match status" value="3"/>
</dbReference>
<gene>
    <name evidence="4" type="ORF">EJ913_03145</name>
</gene>
<evidence type="ECO:0000313" key="5">
    <source>
        <dbReference type="Proteomes" id="UP000280346"/>
    </source>
</evidence>
<keyword evidence="1" id="KW-0677">Repeat</keyword>
<dbReference type="Pfam" id="PF00656">
    <property type="entry name" value="Peptidase_C14"/>
    <property type="match status" value="1"/>
</dbReference>
<dbReference type="Proteomes" id="UP000280346">
    <property type="component" value="Unassembled WGS sequence"/>
</dbReference>
<dbReference type="Pfam" id="PF02493">
    <property type="entry name" value="MORN"/>
    <property type="match status" value="3"/>
</dbReference>
<dbReference type="InterPro" id="IPR052039">
    <property type="entry name" value="Caspase-related_regulators"/>
</dbReference>
<dbReference type="AlphaFoldDB" id="A0A433JFZ8"/>
<dbReference type="GO" id="GO:0004197">
    <property type="term" value="F:cysteine-type endopeptidase activity"/>
    <property type="evidence" value="ECO:0007669"/>
    <property type="project" value="InterPro"/>
</dbReference>
<dbReference type="InterPro" id="IPR029030">
    <property type="entry name" value="Caspase-like_dom_sf"/>
</dbReference>
<evidence type="ECO:0000256" key="2">
    <source>
        <dbReference type="SAM" id="MobiDB-lite"/>
    </source>
</evidence>
<proteinExistence type="predicted"/>
<feature type="domain" description="Peptidase C14 caspase" evidence="3">
    <location>
        <begin position="40"/>
        <end position="254"/>
    </location>
</feature>
<sequence length="538" mass="55339">MLPRTRGREAGGAGVKAVLWGSLFAGALLLAMEPAGAVEKRVALVLGNARYAAAAGEVATVGVNAAAMAAALRKAGFSVTRADNLGRVAMESALERFRESLSGADLGFVYYSGLAVGVEEREYLLPTDAAPATAGDLPRDALDLDALLGDLRGIGRRTVVALDPAGGDNPLAERVGGGALGTPLEADGLFVIYAHRPGVPPVAATGKGPDAFTAALAREIVKPGVPLRDSLAEVARAVATRSGGRQLPWLQDRLGGDLVLVPAVVAAVKPVPKEPPKEPPAKEASPAPPNVPAALSPGRYEAVRGGMLFERPAVGARGVAPLARGDAVTVIEAVPQGSWVRVRDAAGRIGYVTAGTLSERWGEPPPPVAALPRGAVEAGPSSEPSMAPDGVATLPPSGASDPQGADGPAGTAEQRAMQAVGSARTAAERARGGRGGHWSYQFPNGDRYEGAWSQSEGNGGLGRPSREGFGVYRFANGQTYEGEWSRDLMSGYGVMTFLDGSRFAGRFRDGQPDGPGVFRFGDGSRSAGLWRGPVKLDD</sequence>
<dbReference type="InterPro" id="IPR011600">
    <property type="entry name" value="Pept_C14_caspase"/>
</dbReference>
<accession>A0A433JFZ8</accession>
<protein>
    <recommendedName>
        <fullName evidence="3">Peptidase C14 caspase domain-containing protein</fullName>
    </recommendedName>
</protein>
<dbReference type="Gene3D" id="3.40.50.1460">
    <property type="match status" value="1"/>
</dbReference>
<organism evidence="4 5">
    <name type="scientific">Azospirillum doebereinerae</name>
    <dbReference type="NCBI Taxonomy" id="92933"/>
    <lineage>
        <taxon>Bacteria</taxon>
        <taxon>Pseudomonadati</taxon>
        <taxon>Pseudomonadota</taxon>
        <taxon>Alphaproteobacteria</taxon>
        <taxon>Rhodospirillales</taxon>
        <taxon>Azospirillaceae</taxon>
        <taxon>Azospirillum</taxon>
    </lineage>
</organism>
<dbReference type="SUPFAM" id="SSF82185">
    <property type="entry name" value="Histone H3 K4-specific methyltransferase SET7/9 N-terminal domain"/>
    <property type="match status" value="1"/>
</dbReference>
<reference evidence="4 5" key="1">
    <citation type="submission" date="2018-12" db="EMBL/GenBank/DDBJ databases">
        <authorList>
            <person name="Yang Y."/>
        </authorList>
    </citation>
    <scope>NUCLEOTIDE SEQUENCE [LARGE SCALE GENOMIC DNA]</scope>
    <source>
        <strain evidence="4 5">GSF71</strain>
    </source>
</reference>
<evidence type="ECO:0000259" key="3">
    <source>
        <dbReference type="Pfam" id="PF00656"/>
    </source>
</evidence>
<feature type="region of interest" description="Disordered" evidence="2">
    <location>
        <begin position="271"/>
        <end position="296"/>
    </location>
</feature>
<dbReference type="EMBL" id="RZIJ01000001">
    <property type="protein sequence ID" value="RUQ76113.1"/>
    <property type="molecule type" value="Genomic_DNA"/>
</dbReference>
<dbReference type="InterPro" id="IPR003409">
    <property type="entry name" value="MORN"/>
</dbReference>
<comment type="caution">
    <text evidence="4">The sequence shown here is derived from an EMBL/GenBank/DDBJ whole genome shotgun (WGS) entry which is preliminary data.</text>
</comment>
<dbReference type="SUPFAM" id="SSF52129">
    <property type="entry name" value="Caspase-like"/>
    <property type="match status" value="1"/>
</dbReference>
<dbReference type="PANTHER" id="PTHR22576:SF37">
    <property type="entry name" value="MUCOSA-ASSOCIATED LYMPHOID TISSUE LYMPHOMA TRANSLOCATION PROTEIN 1"/>
    <property type="match status" value="1"/>
</dbReference>
<dbReference type="Gene3D" id="2.20.110.10">
    <property type="entry name" value="Histone H3 K4-specific methyltransferase SET7/9 N-terminal domain"/>
    <property type="match status" value="1"/>
</dbReference>
<dbReference type="PANTHER" id="PTHR22576">
    <property type="entry name" value="MUCOSA ASSOCIATED LYMPHOID TISSUE LYMPHOMA TRANSLOCATION PROTEIN 1/PARACASPASE"/>
    <property type="match status" value="1"/>
</dbReference>
<dbReference type="OrthoDB" id="7159040at2"/>
<keyword evidence="5" id="KW-1185">Reference proteome</keyword>
<feature type="region of interest" description="Disordered" evidence="2">
    <location>
        <begin position="373"/>
        <end position="419"/>
    </location>
</feature>
<evidence type="ECO:0000313" key="4">
    <source>
        <dbReference type="EMBL" id="RUQ76113.1"/>
    </source>
</evidence>
<feature type="compositionally biased region" description="Basic and acidic residues" evidence="2">
    <location>
        <begin position="271"/>
        <end position="281"/>
    </location>
</feature>